<dbReference type="SUPFAM" id="SSF52540">
    <property type="entry name" value="P-loop containing nucleoside triphosphate hydrolases"/>
    <property type="match status" value="1"/>
</dbReference>
<name>A0AB34JWZ2_PRYPA</name>
<evidence type="ECO:0000256" key="3">
    <source>
        <dbReference type="ARBA" id="ARBA00022806"/>
    </source>
</evidence>
<feature type="region of interest" description="Disordered" evidence="5">
    <location>
        <begin position="205"/>
        <end position="307"/>
    </location>
</feature>
<evidence type="ECO:0000256" key="5">
    <source>
        <dbReference type="SAM" id="MobiDB-lite"/>
    </source>
</evidence>
<dbReference type="GO" id="GO:0016787">
    <property type="term" value="F:hydrolase activity"/>
    <property type="evidence" value="ECO:0007669"/>
    <property type="project" value="UniProtKB-KW"/>
</dbReference>
<dbReference type="PANTHER" id="PTHR10887:SF522">
    <property type="entry name" value="P-LOOP CONTAINING NUCLEOSIDE TRIPHOSPHATE HYDROLASES SUPERFAMILY PROTEIN"/>
    <property type="match status" value="1"/>
</dbReference>
<feature type="compositionally biased region" description="Polar residues" evidence="5">
    <location>
        <begin position="25"/>
        <end position="35"/>
    </location>
</feature>
<dbReference type="Proteomes" id="UP001515480">
    <property type="component" value="Unassembled WGS sequence"/>
</dbReference>
<evidence type="ECO:0000256" key="4">
    <source>
        <dbReference type="ARBA" id="ARBA00022840"/>
    </source>
</evidence>
<dbReference type="Gene3D" id="3.40.50.300">
    <property type="entry name" value="P-loop containing nucleotide triphosphate hydrolases"/>
    <property type="match status" value="2"/>
</dbReference>
<dbReference type="InterPro" id="IPR041677">
    <property type="entry name" value="DNA2/NAM7_AAA_11"/>
</dbReference>
<feature type="compositionally biased region" description="Basic and acidic residues" evidence="5">
    <location>
        <begin position="69"/>
        <end position="79"/>
    </location>
</feature>
<keyword evidence="1" id="KW-0547">Nucleotide-binding</keyword>
<evidence type="ECO:0000313" key="8">
    <source>
        <dbReference type="EMBL" id="KAL1525607.1"/>
    </source>
</evidence>
<feature type="region of interest" description="Disordered" evidence="5">
    <location>
        <begin position="1"/>
        <end position="187"/>
    </location>
</feature>
<comment type="caution">
    <text evidence="8">The sequence shown here is derived from an EMBL/GenBank/DDBJ whole genome shotgun (WGS) entry which is preliminary data.</text>
</comment>
<feature type="domain" description="DNA2/NAM7 helicase helicase" evidence="6">
    <location>
        <begin position="583"/>
        <end position="939"/>
    </location>
</feature>
<dbReference type="GO" id="GO:0005524">
    <property type="term" value="F:ATP binding"/>
    <property type="evidence" value="ECO:0007669"/>
    <property type="project" value="UniProtKB-KW"/>
</dbReference>
<feature type="compositionally biased region" description="Low complexity" evidence="5">
    <location>
        <begin position="81"/>
        <end position="90"/>
    </location>
</feature>
<protein>
    <submittedName>
        <fullName evidence="8">Uncharacterized protein</fullName>
    </submittedName>
</protein>
<keyword evidence="2" id="KW-0378">Hydrolase</keyword>
<keyword evidence="3" id="KW-0347">Helicase</keyword>
<evidence type="ECO:0000256" key="1">
    <source>
        <dbReference type="ARBA" id="ARBA00022741"/>
    </source>
</evidence>
<feature type="compositionally biased region" description="Basic and acidic residues" evidence="5">
    <location>
        <begin position="793"/>
        <end position="814"/>
    </location>
</feature>
<keyword evidence="4" id="KW-0067">ATP-binding</keyword>
<dbReference type="InterPro" id="IPR041679">
    <property type="entry name" value="DNA2/NAM7-like_C"/>
</dbReference>
<feature type="domain" description="DNA2/NAM7 helicase-like C-terminal" evidence="7">
    <location>
        <begin position="948"/>
        <end position="1177"/>
    </location>
</feature>
<dbReference type="InterPro" id="IPR027417">
    <property type="entry name" value="P-loop_NTPase"/>
</dbReference>
<evidence type="ECO:0000259" key="7">
    <source>
        <dbReference type="Pfam" id="PF13087"/>
    </source>
</evidence>
<dbReference type="EMBL" id="JBGBPQ010000004">
    <property type="protein sequence ID" value="KAL1525607.1"/>
    <property type="molecule type" value="Genomic_DNA"/>
</dbReference>
<feature type="region of interest" description="Disordered" evidence="5">
    <location>
        <begin position="786"/>
        <end position="818"/>
    </location>
</feature>
<proteinExistence type="predicted"/>
<reference evidence="8 9" key="1">
    <citation type="journal article" date="2024" name="Science">
        <title>Giant polyketide synthase enzymes in the biosynthesis of giant marine polyether toxins.</title>
        <authorList>
            <person name="Fallon T.R."/>
            <person name="Shende V.V."/>
            <person name="Wierzbicki I.H."/>
            <person name="Pendleton A.L."/>
            <person name="Watervoot N.F."/>
            <person name="Auber R.P."/>
            <person name="Gonzalez D.J."/>
            <person name="Wisecaver J.H."/>
            <person name="Moore B.S."/>
        </authorList>
    </citation>
    <scope>NUCLEOTIDE SEQUENCE [LARGE SCALE GENOMIC DNA]</scope>
    <source>
        <strain evidence="8 9">12B1</strain>
    </source>
</reference>
<dbReference type="InterPro" id="IPR045055">
    <property type="entry name" value="DNA2/NAM7-like"/>
</dbReference>
<keyword evidence="9" id="KW-1185">Reference proteome</keyword>
<evidence type="ECO:0000313" key="9">
    <source>
        <dbReference type="Proteomes" id="UP001515480"/>
    </source>
</evidence>
<dbReference type="Pfam" id="PF13087">
    <property type="entry name" value="AAA_12"/>
    <property type="match status" value="1"/>
</dbReference>
<dbReference type="CDD" id="cd18808">
    <property type="entry name" value="SF1_C_Upf1"/>
    <property type="match status" value="1"/>
</dbReference>
<evidence type="ECO:0000256" key="2">
    <source>
        <dbReference type="ARBA" id="ARBA00022801"/>
    </source>
</evidence>
<dbReference type="GO" id="GO:0005694">
    <property type="term" value="C:chromosome"/>
    <property type="evidence" value="ECO:0007669"/>
    <property type="project" value="UniProtKB-ARBA"/>
</dbReference>
<accession>A0AB34JWZ2</accession>
<dbReference type="FunFam" id="3.40.50.300:FF:000326">
    <property type="entry name" value="P-loop containing nucleoside triphosphate hydrolase"/>
    <property type="match status" value="1"/>
</dbReference>
<dbReference type="AlphaFoldDB" id="A0AB34JWZ2"/>
<dbReference type="Pfam" id="PF13086">
    <property type="entry name" value="AAA_11"/>
    <property type="match status" value="1"/>
</dbReference>
<dbReference type="InterPro" id="IPR047187">
    <property type="entry name" value="SF1_C_Upf1"/>
</dbReference>
<gene>
    <name evidence="8" type="ORF">AB1Y20_020460</name>
</gene>
<sequence>MMLSLSDDDSEEPKEVDWALKAHTGGSSMEHTPNTTRREEEEGTALEDSSRDGAEVMPAVRLQSIGIDQKNDGLWEAREGPAQQQTAPAPAHERGGSSSRDIPSTGARGKQNEAPAHIQISSDEDDHAAKVAASEVRARGKTGAKPRRKTCLLREAPAREGKRQKTAAASAIGGGAPPTHGNAAAGASYGITGSWRRAAALPIALVSESRGAQPSSHTPPPSTSHSSEPRRSDPAPEGGARGSHAPSWSAGALHAGSSAEHAAPSVAEVRPPSSTSRIPLRGAKGDAPRAQLLSESGQPPSAGAASDHVAAILAKRREIRLHQPTVPLPSSSGKRSDDPQRQLFQEMLQWSSLLTTDPDARDEVYESPPTPQVTFSSLEEYQKFMGPMLLMELREGIKQELHQRRLDVFGVEVTKATEMNDMPIGDGYKCWHVKMLLDRKEASLQKLDIVELEVHRCGKHLKKASPEARALVGVGICLAVLDFREWGDRSVSALVAVPTHPVSDRASIAAVGTEATIRKITNCVTEMREWKALYGLHGMSQAIREELLTTKRSNELLPPAYLIADAQWDKRARHIERLRIQRHLDPDQLTAVENMAKTVHLKGQGFSLVQGPPGTGKSTLLLALLNVLHNAANQDYYDQVLQVSMSQALASSASHNVQRAQGGRVDLLAQLTHQIGQTAALGQPNFTTNARKGRILVCAHSNAAVDELLCRMLKPEHGFIDEYGGSYCPIVIRIGSNSSTDIAMCTVDHQCNALFDRTLDGVHRSAKPQQAWEYRKQEISRIVERTSMQKQQKALERRRAMDDCEKASHPEQRRQAQQSVDEYAKEIIQLNEFGEHHQRCLDAMSKLGMPRHDGADSKLTRAERDAFEMLVLTQAQIVFCTTSAAADRRLQVAGEFETIVFDEAAQAGELATLIPLQFARAGLAVLVGDPQQLPATVLSLEAKRRGFSRSLFERLQQGGRESQMLHTQYRMHPAIRAFPSCHFYRSSLRDGPSVTKAATTSPGNIGGPPAFLAHSTIPELRVAPYVFFNLKGSKHESSSSSHSLHNTSEVEFCCTLLKALKALMEGDLSTNTNGDEKKSTCTNANCFWGELCGRIALLTPYNGQREKIVSQVKKLGDHADHGITISNVDSFQGKECDVVIYSAVRSGSSGLGFVNDVRRLNVAITRARHAFFLVGSASTLENSQVWMALIADARRRNLLKDVHAADLNELIPWTLLDGSSLELSAPKHRSLVICDRASL</sequence>
<dbReference type="PANTHER" id="PTHR10887">
    <property type="entry name" value="DNA2/NAM7 HELICASE FAMILY"/>
    <property type="match status" value="1"/>
</dbReference>
<dbReference type="GO" id="GO:0004386">
    <property type="term" value="F:helicase activity"/>
    <property type="evidence" value="ECO:0007669"/>
    <property type="project" value="UniProtKB-KW"/>
</dbReference>
<organism evidence="8 9">
    <name type="scientific">Prymnesium parvum</name>
    <name type="common">Toxic golden alga</name>
    <dbReference type="NCBI Taxonomy" id="97485"/>
    <lineage>
        <taxon>Eukaryota</taxon>
        <taxon>Haptista</taxon>
        <taxon>Haptophyta</taxon>
        <taxon>Prymnesiophyceae</taxon>
        <taxon>Prymnesiales</taxon>
        <taxon>Prymnesiaceae</taxon>
        <taxon>Prymnesium</taxon>
    </lineage>
</organism>
<evidence type="ECO:0000259" key="6">
    <source>
        <dbReference type="Pfam" id="PF13086"/>
    </source>
</evidence>
<feature type="compositionally biased region" description="Basic residues" evidence="5">
    <location>
        <begin position="139"/>
        <end position="151"/>
    </location>
</feature>
<feature type="compositionally biased region" description="Acidic residues" evidence="5">
    <location>
        <begin position="1"/>
        <end position="12"/>
    </location>
</feature>